<dbReference type="OrthoDB" id="9113045at2"/>
<protein>
    <submittedName>
        <fullName evidence="1">Uncharacterized protein</fullName>
    </submittedName>
</protein>
<comment type="caution">
    <text evidence="1">The sequence shown here is derived from an EMBL/GenBank/DDBJ whole genome shotgun (WGS) entry which is preliminary data.</text>
</comment>
<sequence>MLTSVTSDQKADLMHFIRDAVGANADFAVFSAHLLGLFENIPGFETIAPCDALIHEIWGLYR</sequence>
<evidence type="ECO:0000313" key="1">
    <source>
        <dbReference type="EMBL" id="MBB5425944.1"/>
    </source>
</evidence>
<gene>
    <name evidence="1" type="ORF">HDG40_004117</name>
</gene>
<accession>A0A6I1PYE4</accession>
<dbReference type="RefSeq" id="WP_018437430.1">
    <property type="nucleotide sequence ID" value="NZ_JACHDD010000006.1"/>
</dbReference>
<organism evidence="1 2">
    <name type="scientific">Paraburkholderia atlantica</name>
    <dbReference type="NCBI Taxonomy" id="2654982"/>
    <lineage>
        <taxon>Bacteria</taxon>
        <taxon>Pseudomonadati</taxon>
        <taxon>Pseudomonadota</taxon>
        <taxon>Betaproteobacteria</taxon>
        <taxon>Burkholderiales</taxon>
        <taxon>Burkholderiaceae</taxon>
        <taxon>Paraburkholderia</taxon>
    </lineage>
</organism>
<dbReference type="EMBL" id="JACHDD010000006">
    <property type="protein sequence ID" value="MBB5425944.1"/>
    <property type="molecule type" value="Genomic_DNA"/>
</dbReference>
<dbReference type="Proteomes" id="UP000592780">
    <property type="component" value="Unassembled WGS sequence"/>
</dbReference>
<evidence type="ECO:0000313" key="2">
    <source>
        <dbReference type="Proteomes" id="UP000592780"/>
    </source>
</evidence>
<dbReference type="AlphaFoldDB" id="A0A6I1PYE4"/>
<reference evidence="1 2" key="1">
    <citation type="submission" date="2020-08" db="EMBL/GenBank/DDBJ databases">
        <title>Genomic Encyclopedia of Type Strains, Phase IV (KMG-V): Genome sequencing to study the core and pangenomes of soil and plant-associated prokaryotes.</title>
        <authorList>
            <person name="Whitman W."/>
        </authorList>
    </citation>
    <scope>NUCLEOTIDE SEQUENCE [LARGE SCALE GENOMIC DNA]</scope>
    <source>
        <strain evidence="1 2">JPY158</strain>
    </source>
</reference>
<name>A0A6I1PYE4_PARAM</name>
<keyword evidence="2" id="KW-1185">Reference proteome</keyword>
<proteinExistence type="predicted"/>